<reference evidence="9 10" key="1">
    <citation type="submission" date="2007-01" db="EMBL/GenBank/DDBJ databases">
        <authorList>
            <person name="Haygood M."/>
            <person name="Podell S."/>
            <person name="Anderson C."/>
            <person name="Hopkinson B."/>
            <person name="Roe K."/>
            <person name="Barbeau K."/>
            <person name="Gaasterland T."/>
            <person name="Ferriera S."/>
            <person name="Johnson J."/>
            <person name="Kravitz S."/>
            <person name="Beeson K."/>
            <person name="Sutton G."/>
            <person name="Rogers Y.-H."/>
            <person name="Friedman R."/>
            <person name="Frazier M."/>
            <person name="Venter J.C."/>
        </authorList>
    </citation>
    <scope>NUCLEOTIDE SEQUENCE [LARGE SCALE GENOMIC DNA]</scope>
    <source>
        <strain evidence="9 10">ATCC 23134</strain>
    </source>
</reference>
<evidence type="ECO:0000313" key="10">
    <source>
        <dbReference type="Proteomes" id="UP000004095"/>
    </source>
</evidence>
<evidence type="ECO:0000256" key="1">
    <source>
        <dbReference type="ARBA" id="ARBA00004370"/>
    </source>
</evidence>
<evidence type="ECO:0000256" key="3">
    <source>
        <dbReference type="ARBA" id="ARBA00022670"/>
    </source>
</evidence>
<feature type="domain" description="Peptidase S49" evidence="8">
    <location>
        <begin position="104"/>
        <end position="257"/>
    </location>
</feature>
<dbReference type="InterPro" id="IPR004635">
    <property type="entry name" value="Pept_S49_SppA"/>
</dbReference>
<dbReference type="EMBL" id="AAWS01000006">
    <property type="protein sequence ID" value="EAY30581.1"/>
    <property type="molecule type" value="Genomic_DNA"/>
</dbReference>
<evidence type="ECO:0000313" key="9">
    <source>
        <dbReference type="EMBL" id="EAY30581.1"/>
    </source>
</evidence>
<dbReference type="CDD" id="cd07023">
    <property type="entry name" value="S49_Sppa_N_C"/>
    <property type="match status" value="1"/>
</dbReference>
<sequence length="573" mass="63737">MFTGLVIFFIFTLVSSSSTITTDQKSVLLLKLNGNITELDIDNPVPSLDNPLNPVVDGTGLMGILHNIEKAKNDPNIAGIVLHLQSIGAGFASLKELREALNDFKQSKKFVWAYGEYLSEGAYYLTSVANKIYLNPTGSLEFNGLSAQRTFYKGAFDKLDIKPEIFRVGTYKSAVEPYMTDKMSEASRRQTESYLNSIYDLYLKDIATSRKVSLARLTQASDSGLVQSPADALKYQLITKIGYYDELEAEVKQRLDLNENQKIKWVRLSKYREVETEWEKQQKKSNHRIAVIVADGEIRSGNGRDGIVGAAKIVKALRRARKSKSVKAIVLRVNSPGGSALASDIMWREIHLTRKVKPVIASMSDVAASGGYYIAMACDTIVAQPNTITGSIGIFSIYFNLAAFQKNKLGITNDYVNTGKFSALGDPSYPFTEADRQILQRSIERGYESFTSKAAKDRGMSLAELKSVASGRVWAGNEAKQNGLVDVLGSFNDALAIAAKKAKLSKKDYRLWFLPVEKPLIDKIKDNLGVSVKARQRMLKQELGELYPYLEILKKIKETPQVQARLPYDIVIK</sequence>
<feature type="domain" description="Peptidase S49" evidence="8">
    <location>
        <begin position="353"/>
        <end position="504"/>
    </location>
</feature>
<dbReference type="Proteomes" id="UP000004095">
    <property type="component" value="Unassembled WGS sequence"/>
</dbReference>
<dbReference type="InterPro" id="IPR029045">
    <property type="entry name" value="ClpP/crotonase-like_dom_sf"/>
</dbReference>
<dbReference type="NCBIfam" id="TIGR00705">
    <property type="entry name" value="SppA_67K"/>
    <property type="match status" value="1"/>
</dbReference>
<dbReference type="PIRSF" id="PIRSF001217">
    <property type="entry name" value="Protease_4_SppA"/>
    <property type="match status" value="1"/>
</dbReference>
<dbReference type="GO" id="GO:0016020">
    <property type="term" value="C:membrane"/>
    <property type="evidence" value="ECO:0007669"/>
    <property type="project" value="UniProtKB-SubCell"/>
</dbReference>
<evidence type="ECO:0000256" key="6">
    <source>
        <dbReference type="ARBA" id="ARBA00023136"/>
    </source>
</evidence>
<dbReference type="Gene3D" id="6.20.330.10">
    <property type="match status" value="1"/>
</dbReference>
<dbReference type="InterPro" id="IPR004634">
    <property type="entry name" value="Pept_S49_pIV"/>
</dbReference>
<keyword evidence="10" id="KW-1185">Reference proteome</keyword>
<keyword evidence="3" id="KW-0645">Protease</keyword>
<keyword evidence="4 9" id="KW-0378">Hydrolase</keyword>
<dbReference type="InterPro" id="IPR047217">
    <property type="entry name" value="S49_SppA_67K_type_N"/>
</dbReference>
<dbReference type="InterPro" id="IPR047272">
    <property type="entry name" value="S49_SppA_C"/>
</dbReference>
<evidence type="ECO:0000256" key="5">
    <source>
        <dbReference type="ARBA" id="ARBA00022825"/>
    </source>
</evidence>
<keyword evidence="6" id="KW-0472">Membrane</keyword>
<accession>A1ZGG4</accession>
<evidence type="ECO:0000259" key="8">
    <source>
        <dbReference type="Pfam" id="PF01343"/>
    </source>
</evidence>
<dbReference type="NCBIfam" id="TIGR00706">
    <property type="entry name" value="SppA_dom"/>
    <property type="match status" value="1"/>
</dbReference>
<dbReference type="PANTHER" id="PTHR33209">
    <property type="entry name" value="PROTEASE 4"/>
    <property type="match status" value="1"/>
</dbReference>
<evidence type="ECO:0000256" key="2">
    <source>
        <dbReference type="ARBA" id="ARBA00008683"/>
    </source>
</evidence>
<comment type="subcellular location">
    <subcellularLocation>
        <location evidence="1">Membrane</location>
    </subcellularLocation>
</comment>
<dbReference type="GO" id="GO:0006465">
    <property type="term" value="P:signal peptide processing"/>
    <property type="evidence" value="ECO:0007669"/>
    <property type="project" value="InterPro"/>
</dbReference>
<dbReference type="InterPro" id="IPR002142">
    <property type="entry name" value="Peptidase_S49"/>
</dbReference>
<comment type="similarity">
    <text evidence="2">Belongs to the peptidase S49 family.</text>
</comment>
<dbReference type="SUPFAM" id="SSF52096">
    <property type="entry name" value="ClpP/crotonase"/>
    <property type="match status" value="2"/>
</dbReference>
<proteinExistence type="inferred from homology"/>
<dbReference type="GO" id="GO:0008236">
    <property type="term" value="F:serine-type peptidase activity"/>
    <property type="evidence" value="ECO:0007669"/>
    <property type="project" value="UniProtKB-KW"/>
</dbReference>
<evidence type="ECO:0000256" key="4">
    <source>
        <dbReference type="ARBA" id="ARBA00022801"/>
    </source>
</evidence>
<dbReference type="eggNOG" id="COG0616">
    <property type="taxonomic scope" value="Bacteria"/>
</dbReference>
<dbReference type="Pfam" id="PF01343">
    <property type="entry name" value="Peptidase_S49"/>
    <property type="match status" value="2"/>
</dbReference>
<organism evidence="9 10">
    <name type="scientific">Microscilla marina ATCC 23134</name>
    <dbReference type="NCBI Taxonomy" id="313606"/>
    <lineage>
        <taxon>Bacteria</taxon>
        <taxon>Pseudomonadati</taxon>
        <taxon>Bacteroidota</taxon>
        <taxon>Cytophagia</taxon>
        <taxon>Cytophagales</taxon>
        <taxon>Microscillaceae</taxon>
        <taxon>Microscilla</taxon>
    </lineage>
</organism>
<dbReference type="Gene3D" id="3.90.226.10">
    <property type="entry name" value="2-enoyl-CoA Hydratase, Chain A, domain 1"/>
    <property type="match status" value="3"/>
</dbReference>
<dbReference type="PANTHER" id="PTHR33209:SF1">
    <property type="entry name" value="PEPTIDASE S49 DOMAIN-CONTAINING PROTEIN"/>
    <property type="match status" value="1"/>
</dbReference>
<name>A1ZGG4_MICM2</name>
<keyword evidence="5" id="KW-0720">Serine protease</keyword>
<gene>
    <name evidence="9" type="ORF">M23134_03219</name>
</gene>
<dbReference type="AlphaFoldDB" id="A1ZGG4"/>
<evidence type="ECO:0000256" key="7">
    <source>
        <dbReference type="PIRSR" id="PIRSR001217-1"/>
    </source>
</evidence>
<feature type="active site" description="Nucleophile" evidence="7">
    <location>
        <position position="369"/>
    </location>
</feature>
<dbReference type="CDD" id="cd07018">
    <property type="entry name" value="S49_SppA_67K_type"/>
    <property type="match status" value="1"/>
</dbReference>
<protein>
    <submittedName>
        <fullName evidence="9">Signal peptide peptidase SppA, 67K type</fullName>
        <ecNumber evidence="9">3.4.-.-</ecNumber>
    </submittedName>
</protein>
<feature type="active site" description="Proton donor/acceptor" evidence="7">
    <location>
        <position position="172"/>
    </location>
</feature>
<comment type="caution">
    <text evidence="9">The sequence shown here is derived from an EMBL/GenBank/DDBJ whole genome shotgun (WGS) entry which is preliminary data.</text>
</comment>
<dbReference type="EC" id="3.4.-.-" evidence="9"/>